<evidence type="ECO:0000313" key="4">
    <source>
        <dbReference type="EMBL" id="ETR72102.1"/>
    </source>
</evidence>
<evidence type="ECO:0000313" key="5">
    <source>
        <dbReference type="Proteomes" id="UP000189670"/>
    </source>
</evidence>
<evidence type="ECO:0000256" key="2">
    <source>
        <dbReference type="PROSITE-ProRule" id="PRU00169"/>
    </source>
</evidence>
<feature type="domain" description="Response regulatory" evidence="3">
    <location>
        <begin position="299"/>
        <end position="385"/>
    </location>
</feature>
<comment type="caution">
    <text evidence="4">The sequence shown here is derived from an EMBL/GenBank/DDBJ whole genome shotgun (WGS) entry which is preliminary data.</text>
</comment>
<dbReference type="Gene3D" id="3.40.50.2300">
    <property type="match status" value="2"/>
</dbReference>
<dbReference type="InterPro" id="IPR001789">
    <property type="entry name" value="Sig_transdc_resp-reg_receiver"/>
</dbReference>
<organism evidence="4 5">
    <name type="scientific">Candidatus Magnetoglobus multicellularis str. Araruama</name>
    <dbReference type="NCBI Taxonomy" id="890399"/>
    <lineage>
        <taxon>Bacteria</taxon>
        <taxon>Pseudomonadati</taxon>
        <taxon>Thermodesulfobacteriota</taxon>
        <taxon>Desulfobacteria</taxon>
        <taxon>Desulfobacterales</taxon>
        <taxon>Desulfobacteraceae</taxon>
        <taxon>Candidatus Magnetoglobus</taxon>
    </lineage>
</organism>
<dbReference type="InterPro" id="IPR011006">
    <property type="entry name" value="CheY-like_superfamily"/>
</dbReference>
<accession>A0A1V1PB20</accession>
<dbReference type="GO" id="GO:0000160">
    <property type="term" value="P:phosphorelay signal transduction system"/>
    <property type="evidence" value="ECO:0007669"/>
    <property type="project" value="InterPro"/>
</dbReference>
<dbReference type="SMART" id="SM00448">
    <property type="entry name" value="REC"/>
    <property type="match status" value="2"/>
</dbReference>
<dbReference type="AlphaFoldDB" id="A0A1V1PB20"/>
<dbReference type="Pfam" id="PF00072">
    <property type="entry name" value="Response_reg"/>
    <property type="match status" value="2"/>
</dbReference>
<dbReference type="SUPFAM" id="SSF52172">
    <property type="entry name" value="CheY-like"/>
    <property type="match status" value="2"/>
</dbReference>
<dbReference type="PROSITE" id="PS50110">
    <property type="entry name" value="RESPONSE_REGULATORY"/>
    <property type="match status" value="2"/>
</dbReference>
<feature type="modified residue" description="4-aspartylphosphate" evidence="2">
    <location>
        <position position="348"/>
    </location>
</feature>
<reference evidence="5" key="1">
    <citation type="submission" date="2012-11" db="EMBL/GenBank/DDBJ databases">
        <authorList>
            <person name="Lucero-Rivera Y.E."/>
            <person name="Tovar-Ramirez D."/>
        </authorList>
    </citation>
    <scope>NUCLEOTIDE SEQUENCE [LARGE SCALE GENOMIC DNA]</scope>
    <source>
        <strain evidence="5">Araruama</strain>
    </source>
</reference>
<proteinExistence type="predicted"/>
<dbReference type="EMBL" id="ATBP01000183">
    <property type="protein sequence ID" value="ETR72102.1"/>
    <property type="molecule type" value="Genomic_DNA"/>
</dbReference>
<sequence>MKEKIDLIISIDKYESQHFFIRTLSPALFKLNFSQNNIQFDSLYTNRRPDVIVINYEVQSRYISQLAGTVRNIQNDDMTKLVVVQATEKKIEKLPDSYDIQLYLHKQLKPEKFQRRMLSCFHLNELINKIIGSKRKEEDKLKLLIAEDDDKIIKLYEKFLSGIAFQTRFANDGTDALITYDQWKPDIILLDILLPKMPGLEVLKEIREVRKDNVPAVIMATSQGNQETVKTCIQYGVQGYILKPIDVARLNRSILDNYVMHWIAQQKTSEADAKVSKKSISDAKDKQKSSQKGVSKKIKLLLVDDDPKIIHLYQKFISLKAYDVKISQNIKDGLKLYKEWSPDMIVLDILFPEMSGIKLLKEIREQLKDQKPPLLWQLFRKRCGY</sequence>
<dbReference type="InterPro" id="IPR050595">
    <property type="entry name" value="Bact_response_regulator"/>
</dbReference>
<keyword evidence="1 2" id="KW-0597">Phosphoprotein</keyword>
<gene>
    <name evidence="4" type="ORF">OMM_01968</name>
</gene>
<feature type="domain" description="Response regulatory" evidence="3">
    <location>
        <begin position="142"/>
        <end position="258"/>
    </location>
</feature>
<evidence type="ECO:0000259" key="3">
    <source>
        <dbReference type="PROSITE" id="PS50110"/>
    </source>
</evidence>
<dbReference type="CDD" id="cd00156">
    <property type="entry name" value="REC"/>
    <property type="match status" value="1"/>
</dbReference>
<dbReference type="Proteomes" id="UP000189670">
    <property type="component" value="Unassembled WGS sequence"/>
</dbReference>
<protein>
    <recommendedName>
        <fullName evidence="3">Response regulatory domain-containing protein</fullName>
    </recommendedName>
</protein>
<evidence type="ECO:0000256" key="1">
    <source>
        <dbReference type="ARBA" id="ARBA00022553"/>
    </source>
</evidence>
<feature type="modified residue" description="4-aspartylphosphate" evidence="2">
    <location>
        <position position="191"/>
    </location>
</feature>
<name>A0A1V1PB20_9BACT</name>
<dbReference type="PANTHER" id="PTHR44591">
    <property type="entry name" value="STRESS RESPONSE REGULATOR PROTEIN 1"/>
    <property type="match status" value="1"/>
</dbReference>
<dbReference type="PANTHER" id="PTHR44591:SF3">
    <property type="entry name" value="RESPONSE REGULATORY DOMAIN-CONTAINING PROTEIN"/>
    <property type="match status" value="1"/>
</dbReference>